<evidence type="ECO:0000256" key="1">
    <source>
        <dbReference type="ARBA" id="ARBA00004442"/>
    </source>
</evidence>
<organism evidence="10 11">
    <name type="scientific">Arcicella rosea</name>
    <dbReference type="NCBI Taxonomy" id="502909"/>
    <lineage>
        <taxon>Bacteria</taxon>
        <taxon>Pseudomonadati</taxon>
        <taxon>Bacteroidota</taxon>
        <taxon>Cytophagia</taxon>
        <taxon>Cytophagales</taxon>
        <taxon>Flectobacillaceae</taxon>
        <taxon>Arcicella</taxon>
    </lineage>
</organism>
<keyword evidence="3 7" id="KW-0732">Signal</keyword>
<dbReference type="CDD" id="cd08977">
    <property type="entry name" value="SusD"/>
    <property type="match status" value="1"/>
</dbReference>
<reference evidence="10 11" key="1">
    <citation type="submission" date="2020-08" db="EMBL/GenBank/DDBJ databases">
        <title>Functional genomics of gut bacteria from endangered species of beetles.</title>
        <authorList>
            <person name="Carlos-Shanley C."/>
        </authorList>
    </citation>
    <scope>NUCLEOTIDE SEQUENCE [LARGE SCALE GENOMIC DNA]</scope>
    <source>
        <strain evidence="10 11">S00070</strain>
    </source>
</reference>
<evidence type="ECO:0000256" key="3">
    <source>
        <dbReference type="ARBA" id="ARBA00022729"/>
    </source>
</evidence>
<evidence type="ECO:0000259" key="9">
    <source>
        <dbReference type="Pfam" id="PF14322"/>
    </source>
</evidence>
<dbReference type="Pfam" id="PF14322">
    <property type="entry name" value="SusD-like_3"/>
    <property type="match status" value="1"/>
</dbReference>
<evidence type="ECO:0000313" key="11">
    <source>
        <dbReference type="Proteomes" id="UP000524404"/>
    </source>
</evidence>
<sequence>MKRWYKASVMPILAFLCLSCTDLDSKLYSELTPNDFFKNDDQFVAALGTAYTPLYSYAGDPWTIQELSSETSAAPAKFGPWDDGGVWAALHRHQFNPNFGAFNTAWNMGFGGISTCNRLIEQLTALAPPDKSAAFVAELRALRAFYYFLMIDMFGDAPLITSFSAAEANPARKPRAEVHAFIIKELNEIIPNLPETVNATTYGRINKWSALTILTKLYLNAGVYTGKTEWALAASTAKQIIDGNKYALEGNYFNNFIVKNNASRENIFIVPYENGNANGFSLHMQTLHPLNKDTYNFASGPWNGFTALEEFYNSFPDNDARKKQFIVGQQFTSDGKPIQDPNGATEVDSKGAKDPDGTPLIFTPYINELTPKCFSQSGARLGKFEFQKGIQTNMDNDFPLLRFADVILMRAEALWRLDNNSAEAASLINQIRSRASLPALTPLNEDNLYKEIMREMAYEGHSRTNAIRFGRFTRARWEKPESTMAKLVFPVPTSQLNGNPNFKQNAGY</sequence>
<name>A0A841ELD4_9BACT</name>
<evidence type="ECO:0000256" key="7">
    <source>
        <dbReference type="SAM" id="SignalP"/>
    </source>
</evidence>
<dbReference type="SUPFAM" id="SSF48452">
    <property type="entry name" value="TPR-like"/>
    <property type="match status" value="1"/>
</dbReference>
<protein>
    <recommendedName>
        <fullName evidence="12">Starch-binding associating with outer membrane</fullName>
    </recommendedName>
</protein>
<feature type="chain" id="PRO_5032772505" description="Starch-binding associating with outer membrane" evidence="7">
    <location>
        <begin position="23"/>
        <end position="508"/>
    </location>
</feature>
<dbReference type="Proteomes" id="UP000524404">
    <property type="component" value="Unassembled WGS sequence"/>
</dbReference>
<dbReference type="InterPro" id="IPR012944">
    <property type="entry name" value="SusD_RagB_dom"/>
</dbReference>
<feature type="signal peptide" evidence="7">
    <location>
        <begin position="1"/>
        <end position="22"/>
    </location>
</feature>
<proteinExistence type="inferred from homology"/>
<dbReference type="EMBL" id="JACHKT010000016">
    <property type="protein sequence ID" value="MBB6003746.1"/>
    <property type="molecule type" value="Genomic_DNA"/>
</dbReference>
<evidence type="ECO:0000256" key="4">
    <source>
        <dbReference type="ARBA" id="ARBA00023136"/>
    </source>
</evidence>
<feature type="domain" description="SusD-like N-terminal" evidence="9">
    <location>
        <begin position="24"/>
        <end position="219"/>
    </location>
</feature>
<feature type="region of interest" description="Disordered" evidence="6">
    <location>
        <begin position="332"/>
        <end position="353"/>
    </location>
</feature>
<dbReference type="InterPro" id="IPR033985">
    <property type="entry name" value="SusD-like_N"/>
</dbReference>
<keyword evidence="5" id="KW-0998">Cell outer membrane</keyword>
<evidence type="ECO:0000256" key="2">
    <source>
        <dbReference type="ARBA" id="ARBA00006275"/>
    </source>
</evidence>
<comment type="similarity">
    <text evidence="2">Belongs to the SusD family.</text>
</comment>
<evidence type="ECO:0000256" key="6">
    <source>
        <dbReference type="SAM" id="MobiDB-lite"/>
    </source>
</evidence>
<dbReference type="AlphaFoldDB" id="A0A841ELD4"/>
<comment type="subcellular location">
    <subcellularLocation>
        <location evidence="1">Cell outer membrane</location>
    </subcellularLocation>
</comment>
<evidence type="ECO:0000313" key="10">
    <source>
        <dbReference type="EMBL" id="MBB6003746.1"/>
    </source>
</evidence>
<dbReference type="RefSeq" id="WP_184134361.1">
    <property type="nucleotide sequence ID" value="NZ_JACHKT010000016.1"/>
</dbReference>
<keyword evidence="11" id="KW-1185">Reference proteome</keyword>
<keyword evidence="4" id="KW-0472">Membrane</keyword>
<evidence type="ECO:0008006" key="12">
    <source>
        <dbReference type="Google" id="ProtNLM"/>
    </source>
</evidence>
<dbReference type="InterPro" id="IPR011990">
    <property type="entry name" value="TPR-like_helical_dom_sf"/>
</dbReference>
<dbReference type="GO" id="GO:0009279">
    <property type="term" value="C:cell outer membrane"/>
    <property type="evidence" value="ECO:0007669"/>
    <property type="project" value="UniProtKB-SubCell"/>
</dbReference>
<comment type="caution">
    <text evidence="10">The sequence shown here is derived from an EMBL/GenBank/DDBJ whole genome shotgun (WGS) entry which is preliminary data.</text>
</comment>
<evidence type="ECO:0000259" key="8">
    <source>
        <dbReference type="Pfam" id="PF07980"/>
    </source>
</evidence>
<feature type="domain" description="RagB/SusD" evidence="8">
    <location>
        <begin position="392"/>
        <end position="475"/>
    </location>
</feature>
<accession>A0A841ELD4</accession>
<gene>
    <name evidence="10" type="ORF">HNP25_002405</name>
</gene>
<dbReference type="Gene3D" id="1.25.40.390">
    <property type="match status" value="1"/>
</dbReference>
<dbReference type="Pfam" id="PF07980">
    <property type="entry name" value="SusD_RagB"/>
    <property type="match status" value="1"/>
</dbReference>
<evidence type="ECO:0000256" key="5">
    <source>
        <dbReference type="ARBA" id="ARBA00023237"/>
    </source>
</evidence>